<feature type="compositionally biased region" description="Polar residues" evidence="1">
    <location>
        <begin position="9"/>
        <end position="21"/>
    </location>
</feature>
<organism evidence="2 3">
    <name type="scientific">Patella caerulea</name>
    <name type="common">Rayed Mediterranean limpet</name>
    <dbReference type="NCBI Taxonomy" id="87958"/>
    <lineage>
        <taxon>Eukaryota</taxon>
        <taxon>Metazoa</taxon>
        <taxon>Spiralia</taxon>
        <taxon>Lophotrochozoa</taxon>
        <taxon>Mollusca</taxon>
        <taxon>Gastropoda</taxon>
        <taxon>Patellogastropoda</taxon>
        <taxon>Patelloidea</taxon>
        <taxon>Patellidae</taxon>
        <taxon>Patella</taxon>
    </lineage>
</organism>
<dbReference type="EMBL" id="JAZGQO010000002">
    <property type="protein sequence ID" value="KAK6191242.1"/>
    <property type="molecule type" value="Genomic_DNA"/>
</dbReference>
<gene>
    <name evidence="2" type="ORF">SNE40_002978</name>
</gene>
<keyword evidence="3" id="KW-1185">Reference proteome</keyword>
<reference evidence="2 3" key="1">
    <citation type="submission" date="2024-01" db="EMBL/GenBank/DDBJ databases">
        <title>The genome of the rayed Mediterranean limpet Patella caerulea (Linnaeus, 1758).</title>
        <authorList>
            <person name="Anh-Thu Weber A."/>
            <person name="Halstead-Nussloch G."/>
        </authorList>
    </citation>
    <scope>NUCLEOTIDE SEQUENCE [LARGE SCALE GENOMIC DNA]</scope>
    <source>
        <strain evidence="2">AATW-2023a</strain>
        <tissue evidence="2">Whole specimen</tissue>
    </source>
</reference>
<protein>
    <submittedName>
        <fullName evidence="2">Uncharacterized protein</fullName>
    </submittedName>
</protein>
<evidence type="ECO:0000313" key="3">
    <source>
        <dbReference type="Proteomes" id="UP001347796"/>
    </source>
</evidence>
<feature type="compositionally biased region" description="Polar residues" evidence="1">
    <location>
        <begin position="95"/>
        <end position="106"/>
    </location>
</feature>
<feature type="compositionally biased region" description="Polar residues" evidence="1">
    <location>
        <begin position="75"/>
        <end position="84"/>
    </location>
</feature>
<name>A0AAN8K754_PATCE</name>
<feature type="region of interest" description="Disordered" evidence="1">
    <location>
        <begin position="59"/>
        <end position="106"/>
    </location>
</feature>
<accession>A0AAN8K754</accession>
<evidence type="ECO:0000313" key="2">
    <source>
        <dbReference type="EMBL" id="KAK6191242.1"/>
    </source>
</evidence>
<dbReference type="AlphaFoldDB" id="A0AAN8K754"/>
<evidence type="ECO:0000256" key="1">
    <source>
        <dbReference type="SAM" id="MobiDB-lite"/>
    </source>
</evidence>
<feature type="region of interest" description="Disordered" evidence="1">
    <location>
        <begin position="1"/>
        <end position="31"/>
    </location>
</feature>
<dbReference type="Proteomes" id="UP001347796">
    <property type="component" value="Unassembled WGS sequence"/>
</dbReference>
<sequence length="106" mass="12662">MDLNEARSENTTLKKQLSNLENKSREKEEQELDGLLQENMNLNQQLSLYDENRQRITSENLSRKQKIHEKDTDNQKLINENSYLKQRVHDKDADNQNNYQELNSKI</sequence>
<comment type="caution">
    <text evidence="2">The sequence shown here is derived from an EMBL/GenBank/DDBJ whole genome shotgun (WGS) entry which is preliminary data.</text>
</comment>
<proteinExistence type="predicted"/>